<organism evidence="1 2">
    <name type="scientific">Legionella pneumophila</name>
    <dbReference type="NCBI Taxonomy" id="446"/>
    <lineage>
        <taxon>Bacteria</taxon>
        <taxon>Pseudomonadati</taxon>
        <taxon>Pseudomonadota</taxon>
        <taxon>Gammaproteobacteria</taxon>
        <taxon>Legionellales</taxon>
        <taxon>Legionellaceae</taxon>
        <taxon>Legionella</taxon>
    </lineage>
</organism>
<evidence type="ECO:0000313" key="2">
    <source>
        <dbReference type="Proteomes" id="UP000239239"/>
    </source>
</evidence>
<dbReference type="AlphaFoldDB" id="A0A2S6F9H4"/>
<evidence type="ECO:0000313" key="1">
    <source>
        <dbReference type="EMBL" id="PPK34042.1"/>
    </source>
</evidence>
<comment type="caution">
    <text evidence="1">The sequence shown here is derived from an EMBL/GenBank/DDBJ whole genome shotgun (WGS) entry which is preliminary data.</text>
</comment>
<name>A0A2S6F9H4_LEGPN</name>
<reference evidence="1 2" key="1">
    <citation type="submission" date="2018-02" db="EMBL/GenBank/DDBJ databases">
        <title>Draft genome sequences of four Legionella pneumophila clinical strains isolated in Ontario.</title>
        <authorList>
            <person name="Fortuna A."/>
            <person name="Ramnarine R."/>
            <person name="Li A."/>
            <person name="Frantz C."/>
            <person name="Mallo G."/>
        </authorList>
    </citation>
    <scope>NUCLEOTIDE SEQUENCE [LARGE SCALE GENOMIC DNA]</scope>
    <source>
        <strain evidence="1 2">LG61</strain>
    </source>
</reference>
<accession>A0A2S6F9H4</accession>
<protein>
    <submittedName>
        <fullName evidence="1">Uncharacterized protein</fullName>
    </submittedName>
</protein>
<dbReference type="OrthoDB" id="5631492at2"/>
<sequence>MKSKKILVFGLSITLTAITSASYAKKIFPSDIMGRDLNYPGMGWLGHVGIATRPMMDSSGMSTPANQVIEILNEPVIGQINTIDNFKRRSPYWGSKYGVIGNPEQGYRVLVEANHQRWWVREYTSNTDYRIAQGNPRTGEIFVTGRWRCDTYAWWAFYSQGVDTMASRIWLPRNLFNFFPYYNDERLVVESSEPSAEVLTNKSLDDVSAEDLNEMSLEEFQTVIDAPLTAPTNYVAPMSAYMRFAYSDSLNDIKRGAMIDKITSKVSDVDLVQKLLRLYDETDREEVKNKIVSGLMFHVQGELREHPNPRDKELLRSFFHRLIGEKLNQQCADWATMGFIDTHTANETLQNLDKIDAQLATATHPASITLKYKLVHKSKKLQPIYIKSIVDELREANNSDLDSYFFGPLAIGYQGTGKNLLEPESKQIVINYLDEVRYKYTSKGIKANPDDFHRGTTAPYYFELLKLMDN</sequence>
<gene>
    <name evidence="1" type="ORF">C3928_00730</name>
</gene>
<proteinExistence type="predicted"/>
<dbReference type="RefSeq" id="WP_027228030.1">
    <property type="nucleotide sequence ID" value="NZ_CP017601.1"/>
</dbReference>
<dbReference type="EMBL" id="PQWY01000001">
    <property type="protein sequence ID" value="PPK34042.1"/>
    <property type="molecule type" value="Genomic_DNA"/>
</dbReference>
<dbReference type="Proteomes" id="UP000239239">
    <property type="component" value="Unassembled WGS sequence"/>
</dbReference>